<dbReference type="Pfam" id="PF03806">
    <property type="entry name" value="ABG_transport"/>
    <property type="match status" value="1"/>
</dbReference>
<comment type="caution">
    <text evidence="2">The sequence shown here is derived from an EMBL/GenBank/DDBJ whole genome shotgun (WGS) entry which is preliminary data.</text>
</comment>
<feature type="transmembrane region" description="Helical" evidence="1">
    <location>
        <begin position="392"/>
        <end position="414"/>
    </location>
</feature>
<feature type="transmembrane region" description="Helical" evidence="1">
    <location>
        <begin position="421"/>
        <end position="440"/>
    </location>
</feature>
<gene>
    <name evidence="2" type="ORF">QX51_06540</name>
</gene>
<proteinExistence type="predicted"/>
<evidence type="ECO:0000313" key="3">
    <source>
        <dbReference type="Proteomes" id="UP000031189"/>
    </source>
</evidence>
<keyword evidence="3" id="KW-1185">Reference proteome</keyword>
<keyword evidence="1" id="KW-1133">Transmembrane helix</keyword>
<feature type="transmembrane region" description="Helical" evidence="1">
    <location>
        <begin position="491"/>
        <end position="511"/>
    </location>
</feature>
<feature type="transmembrane region" description="Helical" evidence="1">
    <location>
        <begin position="452"/>
        <end position="470"/>
    </location>
</feature>
<dbReference type="InterPro" id="IPR004697">
    <property type="entry name" value="AbgT"/>
</dbReference>
<dbReference type="GO" id="GO:1902604">
    <property type="term" value="P:p-aminobenzoyl-glutamate transmembrane transport"/>
    <property type="evidence" value="ECO:0007669"/>
    <property type="project" value="InterPro"/>
</dbReference>
<dbReference type="AlphaFoldDB" id="A0A0B3VM09"/>
<feature type="transmembrane region" description="Helical" evidence="1">
    <location>
        <begin position="273"/>
        <end position="292"/>
    </location>
</feature>
<feature type="transmembrane region" description="Helical" evidence="1">
    <location>
        <begin position="129"/>
        <end position="148"/>
    </location>
</feature>
<dbReference type="RefSeq" id="WP_039679093.1">
    <property type="nucleotide sequence ID" value="NZ_JAXECK010000012.1"/>
</dbReference>
<feature type="transmembrane region" description="Helical" evidence="1">
    <location>
        <begin position="179"/>
        <end position="202"/>
    </location>
</feature>
<feature type="transmembrane region" description="Helical" evidence="1">
    <location>
        <begin position="154"/>
        <end position="172"/>
    </location>
</feature>
<organism evidence="2 3">
    <name type="scientific">Terrisporobacter othiniensis</name>
    <dbReference type="NCBI Taxonomy" id="1577792"/>
    <lineage>
        <taxon>Bacteria</taxon>
        <taxon>Bacillati</taxon>
        <taxon>Bacillota</taxon>
        <taxon>Clostridia</taxon>
        <taxon>Peptostreptococcales</taxon>
        <taxon>Peptostreptococcaceae</taxon>
        <taxon>Terrisporobacter</taxon>
    </lineage>
</organism>
<protein>
    <submittedName>
        <fullName evidence="2">Aminobenzoyl-glutamate transporter</fullName>
    </submittedName>
</protein>
<feature type="transmembrane region" description="Helical" evidence="1">
    <location>
        <begin position="355"/>
        <end position="372"/>
    </location>
</feature>
<dbReference type="PANTHER" id="PTHR30282">
    <property type="entry name" value="P-AMINOBENZOYL GLUTAMATE TRANSPORTER"/>
    <property type="match status" value="1"/>
</dbReference>
<feature type="transmembrane region" description="Helical" evidence="1">
    <location>
        <begin position="36"/>
        <end position="54"/>
    </location>
</feature>
<dbReference type="EMBL" id="JWHR01000064">
    <property type="protein sequence ID" value="KHS57811.1"/>
    <property type="molecule type" value="Genomic_DNA"/>
</dbReference>
<evidence type="ECO:0000256" key="1">
    <source>
        <dbReference type="SAM" id="Phobius"/>
    </source>
</evidence>
<reference evidence="2 3" key="1">
    <citation type="submission" date="2014-12" db="EMBL/GenBank/DDBJ databases">
        <title>Draft genome sequence of Terrisporobacter sp. 08-306576, isolated from the blood culture of a bacteremia patient.</title>
        <authorList>
            <person name="Lund L.C."/>
            <person name="Sydenham T.V."/>
            <person name="Hogh S.V."/>
            <person name="Skov M.N."/>
            <person name="Kemp M."/>
            <person name="Justesen U.S."/>
        </authorList>
    </citation>
    <scope>NUCLEOTIDE SEQUENCE [LARGE SCALE GENOMIC DNA]</scope>
    <source>
        <strain evidence="2 3">08-306576</strain>
    </source>
</reference>
<feature type="transmembrane region" description="Helical" evidence="1">
    <location>
        <begin position="222"/>
        <end position="240"/>
    </location>
</feature>
<accession>A0A0B3VM09</accession>
<dbReference type="Proteomes" id="UP000031189">
    <property type="component" value="Unassembled WGS sequence"/>
</dbReference>
<dbReference type="OrthoDB" id="3314392at2"/>
<keyword evidence="1" id="KW-0472">Membrane</keyword>
<dbReference type="PANTHER" id="PTHR30282:SF0">
    <property type="entry name" value="P-AMINOBENZOYL-GLUTAMATE TRANSPORT PROTEIN"/>
    <property type="match status" value="1"/>
</dbReference>
<evidence type="ECO:0000313" key="2">
    <source>
        <dbReference type="EMBL" id="KHS57811.1"/>
    </source>
</evidence>
<sequence length="521" mass="55201">MEANLKSPQVKEEKDSFFNRFLNKIEVMGNKLPDPVTIFLGFSIVVLIASSIIANTGNGLSVVHPGTGETIAVVNLLSKEQLQLLLASVVSNFQGFAPLGLVLVVMIGAGMCDKVGLMEAAIKACASKISGKSVTLVVMILGMLANLASDAGTILLPPLAAIAFLGVGRHPLIGLFAGYAAVTLGFSANVIISVVDVLVASFTIPAAQMMDPNYTGNATMNLYFMIASTFILAILGTIITEKFIAPRFGEYKGEANLDVNSDLTKEQRKGLKLAGFALLACVAVLVALSIGGTNSFLADPETGDLLSNNAPFMKGMVPIMALLFFIPGIVYGKVTGLIKNDKDIVSLMGKSMADMGSYIILAFAASQFLKLFELSNLGIVLSVKGAEFLQNANISGVPLIIGFIILCCIINLFIGSASAKWAIMAPIFVPMFMMLGYSPALTQMAFRIGDGITNPISPLFAYFPVVLAFARKYDKNAGMGTIMSNMIPFSLSFLVVWSVLLAIFMMFGLPLGPGALPTYAM</sequence>
<name>A0A0B3VM09_9FIRM</name>
<dbReference type="STRING" id="1577792.QX51_06540"/>
<dbReference type="GO" id="GO:0015558">
    <property type="term" value="F:secondary active p-aminobenzoyl-glutamate transmembrane transporter activity"/>
    <property type="evidence" value="ECO:0007669"/>
    <property type="project" value="InterPro"/>
</dbReference>
<keyword evidence="1" id="KW-0812">Transmembrane</keyword>
<feature type="transmembrane region" description="Helical" evidence="1">
    <location>
        <begin position="312"/>
        <end position="334"/>
    </location>
</feature>
<feature type="transmembrane region" description="Helical" evidence="1">
    <location>
        <begin position="84"/>
        <end position="108"/>
    </location>
</feature>